<dbReference type="PROSITE" id="PS51186">
    <property type="entry name" value="GNAT"/>
    <property type="match status" value="1"/>
</dbReference>
<dbReference type="Proteomes" id="UP000032233">
    <property type="component" value="Unassembled WGS sequence"/>
</dbReference>
<keyword evidence="3" id="KW-1185">Reference proteome</keyword>
<protein>
    <submittedName>
        <fullName evidence="2">GCN5 family acetyltransferase</fullName>
    </submittedName>
</protein>
<dbReference type="OrthoDB" id="2436196at2"/>
<evidence type="ECO:0000259" key="1">
    <source>
        <dbReference type="PROSITE" id="PS51186"/>
    </source>
</evidence>
<feature type="domain" description="N-acetyltransferase" evidence="1">
    <location>
        <begin position="16"/>
        <end position="164"/>
    </location>
</feature>
<dbReference type="GO" id="GO:0016747">
    <property type="term" value="F:acyltransferase activity, transferring groups other than amino-acyl groups"/>
    <property type="evidence" value="ECO:0007669"/>
    <property type="project" value="InterPro"/>
</dbReference>
<keyword evidence="2" id="KW-0808">Transferase</keyword>
<dbReference type="InterPro" id="IPR052777">
    <property type="entry name" value="Acetyltransferase_Enz"/>
</dbReference>
<comment type="caution">
    <text evidence="2">The sequence shown here is derived from an EMBL/GenBank/DDBJ whole genome shotgun (WGS) entry which is preliminary data.</text>
</comment>
<organism evidence="2 3">
    <name type="scientific">Dethiosulfatarculus sandiegensis</name>
    <dbReference type="NCBI Taxonomy" id="1429043"/>
    <lineage>
        <taxon>Bacteria</taxon>
        <taxon>Pseudomonadati</taxon>
        <taxon>Thermodesulfobacteriota</taxon>
        <taxon>Desulfarculia</taxon>
        <taxon>Desulfarculales</taxon>
        <taxon>Desulfarculaceae</taxon>
        <taxon>Dethiosulfatarculus</taxon>
    </lineage>
</organism>
<dbReference type="FunCoup" id="A0A0D2HYI2">
    <property type="interactions" value="35"/>
</dbReference>
<dbReference type="InParanoid" id="A0A0D2HYI2"/>
<dbReference type="STRING" id="1429043.X474_04480"/>
<dbReference type="PANTHER" id="PTHR43305">
    <property type="entry name" value="FAMILY N-ACETYLTRANSFERASE, PUTATIVE (AFU_ORTHOLOGUE AFUA_2G01380)-RELATED"/>
    <property type="match status" value="1"/>
</dbReference>
<name>A0A0D2HYI2_9BACT</name>
<evidence type="ECO:0000313" key="2">
    <source>
        <dbReference type="EMBL" id="KIX15368.1"/>
    </source>
</evidence>
<dbReference type="Pfam" id="PF00583">
    <property type="entry name" value="Acetyltransf_1"/>
    <property type="match status" value="1"/>
</dbReference>
<dbReference type="AlphaFoldDB" id="A0A0D2HYI2"/>
<dbReference type="SUPFAM" id="SSF55729">
    <property type="entry name" value="Acyl-CoA N-acyltransferases (Nat)"/>
    <property type="match status" value="1"/>
</dbReference>
<reference evidence="2 3" key="1">
    <citation type="submission" date="2013-11" db="EMBL/GenBank/DDBJ databases">
        <title>Metagenomic analysis of a methanogenic consortium involved in long chain n-alkane degradation.</title>
        <authorList>
            <person name="Davidova I.A."/>
            <person name="Callaghan A.V."/>
            <person name="Wawrik B."/>
            <person name="Pruitt S."/>
            <person name="Marks C."/>
            <person name="Duncan K.E."/>
            <person name="Suflita J.M."/>
        </authorList>
    </citation>
    <scope>NUCLEOTIDE SEQUENCE [LARGE SCALE GENOMIC DNA]</scope>
    <source>
        <strain evidence="2 3">SPR</strain>
    </source>
</reference>
<dbReference type="CDD" id="cd04301">
    <property type="entry name" value="NAT_SF"/>
    <property type="match status" value="1"/>
</dbReference>
<dbReference type="Gene3D" id="3.40.630.30">
    <property type="match status" value="1"/>
</dbReference>
<evidence type="ECO:0000313" key="3">
    <source>
        <dbReference type="Proteomes" id="UP000032233"/>
    </source>
</evidence>
<dbReference type="EMBL" id="AZAC01000003">
    <property type="protein sequence ID" value="KIX15368.1"/>
    <property type="molecule type" value="Genomic_DNA"/>
</dbReference>
<dbReference type="PANTHER" id="PTHR43305:SF1">
    <property type="entry name" value="FAMILY N-ACETYLTRANSFERASE, PUTATIVE (AFU_ORTHOLOGUE AFUA_2G01380)-RELATED"/>
    <property type="match status" value="1"/>
</dbReference>
<dbReference type="InterPro" id="IPR000182">
    <property type="entry name" value="GNAT_dom"/>
</dbReference>
<sequence>MPRLHPSRNTGLPPGLELGLACEKDLPQLEPLMRQYFDELDLKLDPGELDKDLASFKDAYKEGGFILIKSKTAAVGCVGVRAMGRGKAELKRMYLKPGYRNLGLGRVLLSEGIALAREKGFASLLLDTRLDLKAANKLYEKFGFRDIEDYNQNPRAERFMMLGL</sequence>
<dbReference type="InterPro" id="IPR016181">
    <property type="entry name" value="Acyl_CoA_acyltransferase"/>
</dbReference>
<gene>
    <name evidence="2" type="ORF">X474_04480</name>
</gene>
<proteinExistence type="predicted"/>
<accession>A0A0D2HYI2</accession>